<feature type="active site" description="Tele-phosphohistidine intermediate" evidence="2">
    <location>
        <position position="9"/>
    </location>
</feature>
<dbReference type="EMBL" id="JARKIF010000003">
    <property type="protein sequence ID" value="KAJ7644174.1"/>
    <property type="molecule type" value="Genomic_DNA"/>
</dbReference>
<organism evidence="4 5">
    <name type="scientific">Roridomyces roridus</name>
    <dbReference type="NCBI Taxonomy" id="1738132"/>
    <lineage>
        <taxon>Eukaryota</taxon>
        <taxon>Fungi</taxon>
        <taxon>Dikarya</taxon>
        <taxon>Basidiomycota</taxon>
        <taxon>Agaricomycotina</taxon>
        <taxon>Agaricomycetes</taxon>
        <taxon>Agaricomycetidae</taxon>
        <taxon>Agaricales</taxon>
        <taxon>Marasmiineae</taxon>
        <taxon>Mycenaceae</taxon>
        <taxon>Roridomyces</taxon>
    </lineage>
</organism>
<dbReference type="GO" id="GO:0004331">
    <property type="term" value="F:fructose-2,6-bisphosphate 2-phosphatase activity"/>
    <property type="evidence" value="ECO:0007669"/>
    <property type="project" value="TreeGrafter"/>
</dbReference>
<feature type="active site" description="Proton donor/acceptor" evidence="2">
    <location>
        <position position="80"/>
    </location>
</feature>
<dbReference type="AlphaFoldDB" id="A0AAD7CB98"/>
<keyword evidence="5" id="KW-1185">Reference proteome</keyword>
<dbReference type="SUPFAM" id="SSF53254">
    <property type="entry name" value="Phosphoglycerate mutase-like"/>
    <property type="match status" value="1"/>
</dbReference>
<dbReference type="GO" id="GO:0045820">
    <property type="term" value="P:negative regulation of glycolytic process"/>
    <property type="evidence" value="ECO:0007669"/>
    <property type="project" value="TreeGrafter"/>
</dbReference>
<dbReference type="CDD" id="cd07067">
    <property type="entry name" value="HP_PGM_like"/>
    <property type="match status" value="1"/>
</dbReference>
<sequence length="261" mass="28970">MSTSRRIRHGESADNLRHVWAGRADAILTNHARAAGNYFSATQFTAIHSSPLRRAHMTAQEILKQQAASPALIISPLLQEQHFGVAEGKPVANGRDKNIPLSDYIDQGLYPQLTGSEHFPEGESLKDVKSRATQAWIEILLPYVEQASREGTDVHVAVVSHGIFIKQALRALRNQQVDAQCEHQWLRNTAWARVVVGFEDESTPLREGTLPPLQVQLTKFNECEHAVKRQKGGAGREAYDARQKDIRGFFGGSRKPGGHSN</sequence>
<dbReference type="Gene3D" id="3.40.50.1240">
    <property type="entry name" value="Phosphoglycerate mutase-like"/>
    <property type="match status" value="1"/>
</dbReference>
<feature type="binding site" evidence="3">
    <location>
        <position position="54"/>
    </location>
    <ligand>
        <name>substrate</name>
    </ligand>
</feature>
<protein>
    <submittedName>
        <fullName evidence="4">Histidine phosphatase superfamily</fullName>
    </submittedName>
</protein>
<feature type="binding site" evidence="3">
    <location>
        <begin position="8"/>
        <end position="15"/>
    </location>
    <ligand>
        <name>substrate</name>
    </ligand>
</feature>
<dbReference type="InterPro" id="IPR013078">
    <property type="entry name" value="His_Pase_superF_clade-1"/>
</dbReference>
<accession>A0AAD7CB98</accession>
<dbReference type="GO" id="GO:0043456">
    <property type="term" value="P:regulation of pentose-phosphate shunt"/>
    <property type="evidence" value="ECO:0007669"/>
    <property type="project" value="TreeGrafter"/>
</dbReference>
<comment type="caution">
    <text evidence="4">The sequence shown here is derived from an EMBL/GenBank/DDBJ whole genome shotgun (WGS) entry which is preliminary data.</text>
</comment>
<dbReference type="SMART" id="SM00855">
    <property type="entry name" value="PGAM"/>
    <property type="match status" value="1"/>
</dbReference>
<keyword evidence="1" id="KW-0378">Hydrolase</keyword>
<dbReference type="InterPro" id="IPR051695">
    <property type="entry name" value="Phosphoglycerate_Mutase"/>
</dbReference>
<evidence type="ECO:0000256" key="2">
    <source>
        <dbReference type="PIRSR" id="PIRSR613078-1"/>
    </source>
</evidence>
<evidence type="ECO:0000313" key="5">
    <source>
        <dbReference type="Proteomes" id="UP001221142"/>
    </source>
</evidence>
<proteinExistence type="predicted"/>
<reference evidence="4" key="1">
    <citation type="submission" date="2023-03" db="EMBL/GenBank/DDBJ databases">
        <title>Massive genome expansion in bonnet fungi (Mycena s.s.) driven by repeated elements and novel gene families across ecological guilds.</title>
        <authorList>
            <consortium name="Lawrence Berkeley National Laboratory"/>
            <person name="Harder C.B."/>
            <person name="Miyauchi S."/>
            <person name="Viragh M."/>
            <person name="Kuo A."/>
            <person name="Thoen E."/>
            <person name="Andreopoulos B."/>
            <person name="Lu D."/>
            <person name="Skrede I."/>
            <person name="Drula E."/>
            <person name="Henrissat B."/>
            <person name="Morin E."/>
            <person name="Kohler A."/>
            <person name="Barry K."/>
            <person name="LaButti K."/>
            <person name="Morin E."/>
            <person name="Salamov A."/>
            <person name="Lipzen A."/>
            <person name="Mereny Z."/>
            <person name="Hegedus B."/>
            <person name="Baldrian P."/>
            <person name="Stursova M."/>
            <person name="Weitz H."/>
            <person name="Taylor A."/>
            <person name="Grigoriev I.V."/>
            <person name="Nagy L.G."/>
            <person name="Martin F."/>
            <person name="Kauserud H."/>
        </authorList>
    </citation>
    <scope>NUCLEOTIDE SEQUENCE</scope>
    <source>
        <strain evidence="4">9284</strain>
    </source>
</reference>
<evidence type="ECO:0000256" key="3">
    <source>
        <dbReference type="PIRSR" id="PIRSR613078-2"/>
    </source>
</evidence>
<dbReference type="PANTHER" id="PTHR46517">
    <property type="entry name" value="FRUCTOSE-2,6-BISPHOSPHATASE TIGAR"/>
    <property type="match status" value="1"/>
</dbReference>
<evidence type="ECO:0000256" key="1">
    <source>
        <dbReference type="ARBA" id="ARBA00022801"/>
    </source>
</evidence>
<dbReference type="PANTHER" id="PTHR46517:SF1">
    <property type="entry name" value="FRUCTOSE-2,6-BISPHOSPHATASE TIGAR"/>
    <property type="match status" value="1"/>
</dbReference>
<name>A0AAD7CB98_9AGAR</name>
<evidence type="ECO:0000313" key="4">
    <source>
        <dbReference type="EMBL" id="KAJ7644174.1"/>
    </source>
</evidence>
<dbReference type="Pfam" id="PF00300">
    <property type="entry name" value="His_Phos_1"/>
    <property type="match status" value="1"/>
</dbReference>
<dbReference type="GO" id="GO:0005829">
    <property type="term" value="C:cytosol"/>
    <property type="evidence" value="ECO:0007669"/>
    <property type="project" value="TreeGrafter"/>
</dbReference>
<dbReference type="InterPro" id="IPR029033">
    <property type="entry name" value="His_PPase_superfam"/>
</dbReference>
<dbReference type="Proteomes" id="UP001221142">
    <property type="component" value="Unassembled WGS sequence"/>
</dbReference>
<gene>
    <name evidence="4" type="ORF">FB45DRAFT_975760</name>
</gene>